<organism evidence="1 2">
    <name type="scientific">Duganella lactea</name>
    <dbReference type="NCBI Taxonomy" id="2692173"/>
    <lineage>
        <taxon>Bacteria</taxon>
        <taxon>Pseudomonadati</taxon>
        <taxon>Pseudomonadota</taxon>
        <taxon>Betaproteobacteria</taxon>
        <taxon>Burkholderiales</taxon>
        <taxon>Oxalobacteraceae</taxon>
        <taxon>Telluria group</taxon>
        <taxon>Duganella</taxon>
    </lineage>
</organism>
<name>A0A6L8MHE5_9BURK</name>
<dbReference type="Proteomes" id="UP000474565">
    <property type="component" value="Unassembled WGS sequence"/>
</dbReference>
<dbReference type="RefSeq" id="WP_161019016.1">
    <property type="nucleotide sequence ID" value="NZ_WWCP01000006.1"/>
</dbReference>
<comment type="caution">
    <text evidence="1">The sequence shown here is derived from an EMBL/GenBank/DDBJ whole genome shotgun (WGS) entry which is preliminary data.</text>
</comment>
<evidence type="ECO:0000313" key="2">
    <source>
        <dbReference type="Proteomes" id="UP000474565"/>
    </source>
</evidence>
<dbReference type="AlphaFoldDB" id="A0A6L8MHE5"/>
<evidence type="ECO:0000313" key="1">
    <source>
        <dbReference type="EMBL" id="MYM81899.1"/>
    </source>
</evidence>
<protein>
    <submittedName>
        <fullName evidence="1">Uncharacterized protein</fullName>
    </submittedName>
</protein>
<dbReference type="EMBL" id="WWCP01000006">
    <property type="protein sequence ID" value="MYM81899.1"/>
    <property type="molecule type" value="Genomic_DNA"/>
</dbReference>
<proteinExistence type="predicted"/>
<sequence>MKLIFKKGSGKTDLMEVVREGQPSELVDCPKQGIIPHDMVHYAVEHTLNARGFLTRVKDGEAAAFQMQGEAQSDAVERLVEVFQGDAWSGGNAPASDLLEMYRVTCNARSCSMLDVDTVAISEVRDVIADLTEKWKAVAVGGFLELGFAQ</sequence>
<reference evidence="1 2" key="1">
    <citation type="submission" date="2019-12" db="EMBL/GenBank/DDBJ databases">
        <title>Novel species isolated from a subtropical stream in China.</title>
        <authorList>
            <person name="Lu H."/>
        </authorList>
    </citation>
    <scope>NUCLEOTIDE SEQUENCE [LARGE SCALE GENOMIC DNA]</scope>
    <source>
        <strain evidence="1 2">FT50W</strain>
    </source>
</reference>
<gene>
    <name evidence="1" type="ORF">GTP44_07995</name>
</gene>
<accession>A0A6L8MHE5</accession>